<evidence type="ECO:0000259" key="8">
    <source>
        <dbReference type="PROSITE" id="PS51667"/>
    </source>
</evidence>
<keyword evidence="5" id="KW-0804">Transcription</keyword>
<keyword evidence="5" id="KW-0805">Transcription regulation</keyword>
<protein>
    <recommendedName>
        <fullName evidence="5">Growth-regulating factor</fullName>
    </recommendedName>
</protein>
<comment type="caution">
    <text evidence="4">Lacks conserved residue(s) required for the propagation of feature annotation.</text>
</comment>
<evidence type="ECO:0000313" key="10">
    <source>
        <dbReference type="Proteomes" id="UP001396334"/>
    </source>
</evidence>
<accession>A0ABR1Z8Y7</accession>
<dbReference type="Proteomes" id="UP001396334">
    <property type="component" value="Unassembled WGS sequence"/>
</dbReference>
<evidence type="ECO:0000256" key="6">
    <source>
        <dbReference type="SAM" id="MobiDB-lite"/>
    </source>
</evidence>
<dbReference type="PROSITE" id="PS51666">
    <property type="entry name" value="QLQ"/>
    <property type="match status" value="1"/>
</dbReference>
<evidence type="ECO:0000256" key="3">
    <source>
        <dbReference type="ARBA" id="ARBA00023242"/>
    </source>
</evidence>
<feature type="domain" description="QLQ" evidence="7">
    <location>
        <begin position="68"/>
        <end position="103"/>
    </location>
</feature>
<evidence type="ECO:0000256" key="4">
    <source>
        <dbReference type="PROSITE-ProRule" id="PRU01002"/>
    </source>
</evidence>
<dbReference type="InterPro" id="IPR014977">
    <property type="entry name" value="WRC_dom"/>
</dbReference>
<comment type="similarity">
    <text evidence="2 5">Belongs to the GRF family.</text>
</comment>
<feature type="domain" description="WRC" evidence="8">
    <location>
        <begin position="127"/>
        <end position="172"/>
    </location>
</feature>
<reference evidence="9 10" key="1">
    <citation type="journal article" date="2024" name="G3 (Bethesda)">
        <title>Genome assembly of Hibiscus sabdariffa L. provides insights into metabolisms of medicinal natural products.</title>
        <authorList>
            <person name="Kim T."/>
        </authorList>
    </citation>
    <scope>NUCLEOTIDE SEQUENCE [LARGE SCALE GENOMIC DNA]</scope>
    <source>
        <strain evidence="9">TK-2024</strain>
        <tissue evidence="9">Old leaves</tissue>
    </source>
</reference>
<dbReference type="InterPro" id="IPR014978">
    <property type="entry name" value="Gln-Leu-Gln_QLQ"/>
</dbReference>
<evidence type="ECO:0000256" key="5">
    <source>
        <dbReference type="RuleBase" id="RU367127"/>
    </source>
</evidence>
<sequence length="369" mass="40790">MKLKVCQALKQSISQGWVLAKIGCPNPVRGWFSKRQNSSSYSGSCATAARLLVAFKSTEGMAASLGFPFTFSQRMELERQVRIYKYMMSSVPVPHDFLIPIAGSPSVPVASHSALGGGALNLRLAGAAEPGRCKRTDGKKWRCSRYVALDHHKYCERHLHRSRPRSRRLVEFPNKRARYTLGQALPSSSFHQNKTAWFLDKPSEKPATFWPFTSVSSYKELISLADQQWYQLMQIKAATEGFPVQNYNKQPLDLISCPNFNSCPWFLNSEIVPLEKPAARGFIDAWSTVVSTSAEASVSCNGELSVSSLHLTKGINTMTDDEMGVSECGENREYASKPHLSSWLAPASTPGGPLAEVLRPSSSKSSSHH</sequence>
<dbReference type="SMART" id="SM00951">
    <property type="entry name" value="QLQ"/>
    <property type="match status" value="1"/>
</dbReference>
<evidence type="ECO:0000256" key="1">
    <source>
        <dbReference type="ARBA" id="ARBA00004123"/>
    </source>
</evidence>
<dbReference type="Pfam" id="PF08879">
    <property type="entry name" value="WRC"/>
    <property type="match status" value="1"/>
</dbReference>
<keyword evidence="3 5" id="KW-0539">Nucleus</keyword>
<dbReference type="EMBL" id="JBBPBN010002368">
    <property type="protein sequence ID" value="KAK8476184.1"/>
    <property type="molecule type" value="Genomic_DNA"/>
</dbReference>
<keyword evidence="5" id="KW-0010">Activator</keyword>
<dbReference type="Pfam" id="PF08880">
    <property type="entry name" value="QLQ"/>
    <property type="match status" value="1"/>
</dbReference>
<keyword evidence="10" id="KW-1185">Reference proteome</keyword>
<name>A0ABR1Z8Y7_9ROSI</name>
<feature type="region of interest" description="Disordered" evidence="6">
    <location>
        <begin position="342"/>
        <end position="369"/>
    </location>
</feature>
<evidence type="ECO:0000313" key="9">
    <source>
        <dbReference type="EMBL" id="KAK8476184.1"/>
    </source>
</evidence>
<proteinExistence type="inferred from homology"/>
<gene>
    <name evidence="9" type="ORF">V6N11_033069</name>
</gene>
<evidence type="ECO:0000259" key="7">
    <source>
        <dbReference type="PROSITE" id="PS51666"/>
    </source>
</evidence>
<comment type="function">
    <text evidence="5">Transcription activator.</text>
</comment>
<organism evidence="9 10">
    <name type="scientific">Hibiscus sabdariffa</name>
    <name type="common">roselle</name>
    <dbReference type="NCBI Taxonomy" id="183260"/>
    <lineage>
        <taxon>Eukaryota</taxon>
        <taxon>Viridiplantae</taxon>
        <taxon>Streptophyta</taxon>
        <taxon>Embryophyta</taxon>
        <taxon>Tracheophyta</taxon>
        <taxon>Spermatophyta</taxon>
        <taxon>Magnoliopsida</taxon>
        <taxon>eudicotyledons</taxon>
        <taxon>Gunneridae</taxon>
        <taxon>Pentapetalae</taxon>
        <taxon>rosids</taxon>
        <taxon>malvids</taxon>
        <taxon>Malvales</taxon>
        <taxon>Malvaceae</taxon>
        <taxon>Malvoideae</taxon>
        <taxon>Hibiscus</taxon>
    </lineage>
</organism>
<dbReference type="PANTHER" id="PTHR31602:SF101">
    <property type="entry name" value="GROWTH-REGULATING FACTOR 7"/>
    <property type="match status" value="1"/>
</dbReference>
<dbReference type="PANTHER" id="PTHR31602">
    <property type="entry name" value="GROWTH-REGULATING FACTOR 5"/>
    <property type="match status" value="1"/>
</dbReference>
<comment type="domain">
    <text evidence="5">The QLQ domain and WRC domain may be involved in protein-protein interaction and DNA-binding, respectively.</text>
</comment>
<dbReference type="InterPro" id="IPR031137">
    <property type="entry name" value="GRF"/>
</dbReference>
<comment type="subcellular location">
    <subcellularLocation>
        <location evidence="1 5">Nucleus</location>
    </subcellularLocation>
</comment>
<dbReference type="PROSITE" id="PS51667">
    <property type="entry name" value="WRC"/>
    <property type="match status" value="1"/>
</dbReference>
<evidence type="ECO:0000256" key="2">
    <source>
        <dbReference type="ARBA" id="ARBA00008122"/>
    </source>
</evidence>
<comment type="caution">
    <text evidence="9">The sequence shown here is derived from an EMBL/GenBank/DDBJ whole genome shotgun (WGS) entry which is preliminary data.</text>
</comment>